<proteinExistence type="predicted"/>
<feature type="chain" id="PRO_5026904435" evidence="1">
    <location>
        <begin position="27"/>
        <end position="129"/>
    </location>
</feature>
<gene>
    <name evidence="2" type="ORF">AVDCRST_MAG52-2225</name>
</gene>
<feature type="signal peptide" evidence="1">
    <location>
        <begin position="1"/>
        <end position="26"/>
    </location>
</feature>
<dbReference type="EMBL" id="CADCTN010000165">
    <property type="protein sequence ID" value="CAA9254813.1"/>
    <property type="molecule type" value="Genomic_DNA"/>
</dbReference>
<name>A0A6J4IMU2_9ACTN</name>
<keyword evidence="1" id="KW-0732">Signal</keyword>
<feature type="non-terminal residue" evidence="2">
    <location>
        <position position="129"/>
    </location>
</feature>
<dbReference type="AlphaFoldDB" id="A0A6J4IMU2"/>
<reference evidence="2" key="1">
    <citation type="submission" date="2020-02" db="EMBL/GenBank/DDBJ databases">
        <authorList>
            <person name="Meier V. D."/>
        </authorList>
    </citation>
    <scope>NUCLEOTIDE SEQUENCE</scope>
    <source>
        <strain evidence="2">AVDCRST_MAG52</strain>
    </source>
</reference>
<sequence>MRGVRAGVVVMGAAALALLPAGTAGAHPLGNFTVNHSAALLLTPDGIELAAVIDRAEIPTAQALQDISPDGSPTDDVLAASAVQQCGALAGDVRLTVDGEAASWTVTDTSLEVLPGAAGLPTLRLNCQL</sequence>
<evidence type="ECO:0000256" key="1">
    <source>
        <dbReference type="SAM" id="SignalP"/>
    </source>
</evidence>
<organism evidence="2">
    <name type="scientific">uncultured Blastococcus sp</name>
    <dbReference type="NCBI Taxonomy" id="217144"/>
    <lineage>
        <taxon>Bacteria</taxon>
        <taxon>Bacillati</taxon>
        <taxon>Actinomycetota</taxon>
        <taxon>Actinomycetes</taxon>
        <taxon>Geodermatophilales</taxon>
        <taxon>Geodermatophilaceae</taxon>
        <taxon>Blastococcus</taxon>
        <taxon>environmental samples</taxon>
    </lineage>
</organism>
<protein>
    <submittedName>
        <fullName evidence="2">Uncharacterized protein</fullName>
    </submittedName>
</protein>
<accession>A0A6J4IMU2</accession>
<evidence type="ECO:0000313" key="2">
    <source>
        <dbReference type="EMBL" id="CAA9254813.1"/>
    </source>
</evidence>